<organism evidence="1 2">
    <name type="scientific">Bauhinia variegata</name>
    <name type="common">Purple orchid tree</name>
    <name type="synonym">Phanera variegata</name>
    <dbReference type="NCBI Taxonomy" id="167791"/>
    <lineage>
        <taxon>Eukaryota</taxon>
        <taxon>Viridiplantae</taxon>
        <taxon>Streptophyta</taxon>
        <taxon>Embryophyta</taxon>
        <taxon>Tracheophyta</taxon>
        <taxon>Spermatophyta</taxon>
        <taxon>Magnoliopsida</taxon>
        <taxon>eudicotyledons</taxon>
        <taxon>Gunneridae</taxon>
        <taxon>Pentapetalae</taxon>
        <taxon>rosids</taxon>
        <taxon>fabids</taxon>
        <taxon>Fabales</taxon>
        <taxon>Fabaceae</taxon>
        <taxon>Cercidoideae</taxon>
        <taxon>Cercideae</taxon>
        <taxon>Bauhiniinae</taxon>
        <taxon>Bauhinia</taxon>
    </lineage>
</organism>
<name>A0ACB9LR58_BAUVA</name>
<dbReference type="EMBL" id="CM039436">
    <property type="protein sequence ID" value="KAI4313781.1"/>
    <property type="molecule type" value="Genomic_DNA"/>
</dbReference>
<protein>
    <submittedName>
        <fullName evidence="1">Uncharacterized protein</fullName>
    </submittedName>
</protein>
<gene>
    <name evidence="1" type="ORF">L6164_026735</name>
</gene>
<accession>A0ACB9LR58</accession>
<comment type="caution">
    <text evidence="1">The sequence shown here is derived from an EMBL/GenBank/DDBJ whole genome shotgun (WGS) entry which is preliminary data.</text>
</comment>
<keyword evidence="2" id="KW-1185">Reference proteome</keyword>
<evidence type="ECO:0000313" key="2">
    <source>
        <dbReference type="Proteomes" id="UP000828941"/>
    </source>
</evidence>
<reference evidence="1 2" key="1">
    <citation type="journal article" date="2022" name="DNA Res.">
        <title>Chromosomal-level genome assembly of the orchid tree Bauhinia variegata (Leguminosae; Cercidoideae) supports the allotetraploid origin hypothesis of Bauhinia.</title>
        <authorList>
            <person name="Zhong Y."/>
            <person name="Chen Y."/>
            <person name="Zheng D."/>
            <person name="Pang J."/>
            <person name="Liu Y."/>
            <person name="Luo S."/>
            <person name="Meng S."/>
            <person name="Qian L."/>
            <person name="Wei D."/>
            <person name="Dai S."/>
            <person name="Zhou R."/>
        </authorList>
    </citation>
    <scope>NUCLEOTIDE SEQUENCE [LARGE SCALE GENOMIC DNA]</scope>
    <source>
        <strain evidence="1">BV-YZ2020</strain>
    </source>
</reference>
<sequence length="503" mass="58180">MYLRVVVLVVFFLCLLKIFLSIFWVPWKIQRHFHKQGIRGPGYRPIFGNSAEIRRLYAEATSKPIPFDHDILKRVVPFYHKWSLMYGKTFIYWFGTKPRLAISDPDMIKEVLVNNGGKIGKVPFNPNSKLLFGQGLVGLEGDKWATHRRIINQAFNMELVKGWVPEIVASVTKMVEKWEEERAGRDEFEMDMHKELHDLSAEVISRTAFGSNFEEGKHIFNLQEQQMHLFSQAVRSVYIPGFRYLPTQKNRERWRLEKETRESIRKLIDNKSNLRGNTKNLLNSLMSTYKNDDGGEDSLGVEEIIDECKTIYFAGKETAANLLTWALLLLAKHQEWQSKARREVLSFLGHNQLPTADNLNDLKIVGMIINEALRLYPPAVMLMRQTSEEVKLGSLSIPANTQLYLALSAVHHDKEIWGEDCNEFNPMRFCEPRRHLAAFFPFGLGPRICVGQNLALVELKIALALIIQQYSFMLSPTYVHTPMLFISLQPQYGAQIIFRRISY</sequence>
<dbReference type="Proteomes" id="UP000828941">
    <property type="component" value="Chromosome 11"/>
</dbReference>
<proteinExistence type="predicted"/>
<evidence type="ECO:0000313" key="1">
    <source>
        <dbReference type="EMBL" id="KAI4313781.1"/>
    </source>
</evidence>